<feature type="transmembrane region" description="Helical" evidence="1">
    <location>
        <begin position="21"/>
        <end position="43"/>
    </location>
</feature>
<dbReference type="AlphaFoldDB" id="A0AAP0JRY9"/>
<feature type="transmembrane region" description="Helical" evidence="1">
    <location>
        <begin position="69"/>
        <end position="87"/>
    </location>
</feature>
<dbReference type="PROSITE" id="PS51257">
    <property type="entry name" value="PROKAR_LIPOPROTEIN"/>
    <property type="match status" value="1"/>
</dbReference>
<name>A0AAP0JRY9_9MAGN</name>
<keyword evidence="1" id="KW-0812">Transmembrane</keyword>
<organism evidence="2 3">
    <name type="scientific">Stephania japonica</name>
    <dbReference type="NCBI Taxonomy" id="461633"/>
    <lineage>
        <taxon>Eukaryota</taxon>
        <taxon>Viridiplantae</taxon>
        <taxon>Streptophyta</taxon>
        <taxon>Embryophyta</taxon>
        <taxon>Tracheophyta</taxon>
        <taxon>Spermatophyta</taxon>
        <taxon>Magnoliopsida</taxon>
        <taxon>Ranunculales</taxon>
        <taxon>Menispermaceae</taxon>
        <taxon>Menispermoideae</taxon>
        <taxon>Cissampelideae</taxon>
        <taxon>Stephania</taxon>
    </lineage>
</organism>
<reference evidence="2 3" key="1">
    <citation type="submission" date="2024-01" db="EMBL/GenBank/DDBJ databases">
        <title>Genome assemblies of Stephania.</title>
        <authorList>
            <person name="Yang L."/>
        </authorList>
    </citation>
    <scope>NUCLEOTIDE SEQUENCE [LARGE SCALE GENOMIC DNA]</scope>
    <source>
        <strain evidence="2">QJT</strain>
        <tissue evidence="2">Leaf</tissue>
    </source>
</reference>
<keyword evidence="1" id="KW-1133">Transmembrane helix</keyword>
<protein>
    <submittedName>
        <fullName evidence="2">Uncharacterized protein</fullName>
    </submittedName>
</protein>
<sequence length="91" mass="10168">MLKSLTIREVMKLHVLQGSTLASCYINCLQIIALLPIPLVGIVELNKPVIYFYLFNQINQSSLCSWKKIISGTLMIAILCVTVLYISSPIL</sequence>
<dbReference type="Proteomes" id="UP001417504">
    <property type="component" value="Unassembled WGS sequence"/>
</dbReference>
<comment type="caution">
    <text evidence="2">The sequence shown here is derived from an EMBL/GenBank/DDBJ whole genome shotgun (WGS) entry which is preliminary data.</text>
</comment>
<keyword evidence="3" id="KW-1185">Reference proteome</keyword>
<gene>
    <name evidence="2" type="ORF">Sjap_009405</name>
</gene>
<keyword evidence="1" id="KW-0472">Membrane</keyword>
<evidence type="ECO:0000313" key="3">
    <source>
        <dbReference type="Proteomes" id="UP001417504"/>
    </source>
</evidence>
<evidence type="ECO:0000256" key="1">
    <source>
        <dbReference type="SAM" id="Phobius"/>
    </source>
</evidence>
<dbReference type="EMBL" id="JBBNAE010000003">
    <property type="protein sequence ID" value="KAK9138811.1"/>
    <property type="molecule type" value="Genomic_DNA"/>
</dbReference>
<accession>A0AAP0JRY9</accession>
<proteinExistence type="predicted"/>
<evidence type="ECO:0000313" key="2">
    <source>
        <dbReference type="EMBL" id="KAK9138811.1"/>
    </source>
</evidence>